<dbReference type="InterPro" id="IPR035234">
    <property type="entry name" value="IgGFc-bd_N"/>
</dbReference>
<dbReference type="SUPFAM" id="SSF56436">
    <property type="entry name" value="C-type lectin-like"/>
    <property type="match status" value="1"/>
</dbReference>
<evidence type="ECO:0000259" key="1">
    <source>
        <dbReference type="PROSITE" id="PS50041"/>
    </source>
</evidence>
<keyword evidence="3" id="KW-1185">Reference proteome</keyword>
<proteinExistence type="predicted"/>
<dbReference type="AlphaFoldDB" id="A0A8S3PSX0"/>
<organism evidence="2 3">
    <name type="scientific">Mytilus edulis</name>
    <name type="common">Blue mussel</name>
    <dbReference type="NCBI Taxonomy" id="6550"/>
    <lineage>
        <taxon>Eukaryota</taxon>
        <taxon>Metazoa</taxon>
        <taxon>Spiralia</taxon>
        <taxon>Lophotrochozoa</taxon>
        <taxon>Mollusca</taxon>
        <taxon>Bivalvia</taxon>
        <taxon>Autobranchia</taxon>
        <taxon>Pteriomorphia</taxon>
        <taxon>Mytilida</taxon>
        <taxon>Mytiloidea</taxon>
        <taxon>Mytilidae</taxon>
        <taxon>Mytilinae</taxon>
        <taxon>Mytilus</taxon>
    </lineage>
</organism>
<feature type="domain" description="C-type lectin" evidence="1">
    <location>
        <begin position="22"/>
        <end position="133"/>
    </location>
</feature>
<dbReference type="CDD" id="cd00037">
    <property type="entry name" value="CLECT"/>
    <property type="match status" value="1"/>
</dbReference>
<sequence>MVPGDKADNDNDGQIDEDDCGFYLSSKKANFNTAITECEKLNKSLAIIDTEERYLMTKEFLKDKEVSELYAYIGLNRSSGSNFQLLDTTPFNLQHWASGQPDEPAKQECVVILIDGAKLHDAPCLEEHNFLCTEWIRDENDDCPPEIYGEKDNQGLNFVFPVWQLDGATKFQVDVFGYLTDVNLTDVNGEIINYLNGTNTSTETLEGVYKRDTQDQPVMQVIRIKSYSEVLASLIMWKGSRAVSTLMYPVDMWGLEYHAAASYCPNDCTSYCFITSAYSNTNVKIVFKSTNFTAKITNPDGLFIETNKLSVNLKIEEYTYAKIESAEDLTGTYIKADNPISVICGSTFENSEIAEQIVPVQYYQTGLFTNIFQLYDTSETYRVRIMGSEQFTVCEVRSNGKDNFAHLLFIEAAGDFYELKKKVAMKVLNPFHVIYLFLYGVSFLKILTRA</sequence>
<dbReference type="Proteomes" id="UP000683360">
    <property type="component" value="Unassembled WGS sequence"/>
</dbReference>
<dbReference type="EMBL" id="CAJPWZ010000125">
    <property type="protein sequence ID" value="CAG2186241.1"/>
    <property type="molecule type" value="Genomic_DNA"/>
</dbReference>
<evidence type="ECO:0000313" key="3">
    <source>
        <dbReference type="Proteomes" id="UP000683360"/>
    </source>
</evidence>
<dbReference type="SMART" id="SM00034">
    <property type="entry name" value="CLECT"/>
    <property type="match status" value="1"/>
</dbReference>
<dbReference type="PROSITE" id="PS50041">
    <property type="entry name" value="C_TYPE_LECTIN_2"/>
    <property type="match status" value="1"/>
</dbReference>
<dbReference type="PANTHER" id="PTHR46534:SF1">
    <property type="entry name" value="IGGFC-BINDING PROTEIN N-TERMINAL DOMAIN-CONTAINING PROTEIN"/>
    <property type="match status" value="1"/>
</dbReference>
<dbReference type="PANTHER" id="PTHR46534">
    <property type="entry name" value="IGGFC_BINDING DOMAIN-CONTAINING PROTEIN"/>
    <property type="match status" value="1"/>
</dbReference>
<name>A0A8S3PSX0_MYTED</name>
<dbReference type="OrthoDB" id="6236007at2759"/>
<accession>A0A8S3PSX0</accession>
<dbReference type="Pfam" id="PF17517">
    <property type="entry name" value="IgGFc_binding"/>
    <property type="match status" value="1"/>
</dbReference>
<dbReference type="Gene3D" id="3.10.100.10">
    <property type="entry name" value="Mannose-Binding Protein A, subunit A"/>
    <property type="match status" value="1"/>
</dbReference>
<dbReference type="InterPro" id="IPR016187">
    <property type="entry name" value="CTDL_fold"/>
</dbReference>
<dbReference type="InterPro" id="IPR016186">
    <property type="entry name" value="C-type_lectin-like/link_sf"/>
</dbReference>
<comment type="caution">
    <text evidence="2">The sequence shown here is derived from an EMBL/GenBank/DDBJ whole genome shotgun (WGS) entry which is preliminary data.</text>
</comment>
<dbReference type="InterPro" id="IPR001304">
    <property type="entry name" value="C-type_lectin-like"/>
</dbReference>
<evidence type="ECO:0000313" key="2">
    <source>
        <dbReference type="EMBL" id="CAG2186241.1"/>
    </source>
</evidence>
<protein>
    <recommendedName>
        <fullName evidence="1">C-type lectin domain-containing protein</fullName>
    </recommendedName>
</protein>
<dbReference type="Pfam" id="PF00059">
    <property type="entry name" value="Lectin_C"/>
    <property type="match status" value="1"/>
</dbReference>
<gene>
    <name evidence="2" type="ORF">MEDL_1791</name>
</gene>
<reference evidence="2" key="1">
    <citation type="submission" date="2021-03" db="EMBL/GenBank/DDBJ databases">
        <authorList>
            <person name="Bekaert M."/>
        </authorList>
    </citation>
    <scope>NUCLEOTIDE SEQUENCE</scope>
</reference>